<evidence type="ECO:0000259" key="8">
    <source>
        <dbReference type="Pfam" id="PF17681"/>
    </source>
</evidence>
<feature type="domain" description="Gamma tubulin complex component protein N-terminal" evidence="8">
    <location>
        <begin position="894"/>
        <end position="985"/>
    </location>
</feature>
<feature type="region of interest" description="Disordered" evidence="6">
    <location>
        <begin position="561"/>
        <end position="587"/>
    </location>
</feature>
<dbReference type="InterPro" id="IPR040457">
    <property type="entry name" value="GCP_C"/>
</dbReference>
<evidence type="ECO:0008006" key="11">
    <source>
        <dbReference type="Google" id="ProtNLM"/>
    </source>
</evidence>
<dbReference type="Pfam" id="PF17681">
    <property type="entry name" value="GCP_N_terminal"/>
    <property type="match status" value="2"/>
</dbReference>
<feature type="region of interest" description="Disordered" evidence="6">
    <location>
        <begin position="309"/>
        <end position="412"/>
    </location>
</feature>
<dbReference type="InterPro" id="IPR007259">
    <property type="entry name" value="GCP"/>
</dbReference>
<evidence type="ECO:0000256" key="5">
    <source>
        <dbReference type="ARBA" id="ARBA00023212"/>
    </source>
</evidence>
<evidence type="ECO:0000313" key="10">
    <source>
        <dbReference type="Proteomes" id="UP000232323"/>
    </source>
</evidence>
<dbReference type="GO" id="GO:0005874">
    <property type="term" value="C:microtubule"/>
    <property type="evidence" value="ECO:0007669"/>
    <property type="project" value="UniProtKB-KW"/>
</dbReference>
<dbReference type="Pfam" id="PF04130">
    <property type="entry name" value="GCP_C_terminal"/>
    <property type="match status" value="1"/>
</dbReference>
<feature type="compositionally biased region" description="Polar residues" evidence="6">
    <location>
        <begin position="142"/>
        <end position="151"/>
    </location>
</feature>
<evidence type="ECO:0000256" key="3">
    <source>
        <dbReference type="ARBA" id="ARBA00022490"/>
    </source>
</evidence>
<dbReference type="PANTHER" id="PTHR19302:SF59">
    <property type="entry name" value="HYPOTHETICAL GAMMA-TUBULIN COMPLEX"/>
    <property type="match status" value="1"/>
</dbReference>
<dbReference type="GO" id="GO:0000278">
    <property type="term" value="P:mitotic cell cycle"/>
    <property type="evidence" value="ECO:0007669"/>
    <property type="project" value="TreeGrafter"/>
</dbReference>
<dbReference type="GO" id="GO:0043015">
    <property type="term" value="F:gamma-tubulin binding"/>
    <property type="evidence" value="ECO:0007669"/>
    <property type="project" value="InterPro"/>
</dbReference>
<keyword evidence="4" id="KW-0493">Microtubule</keyword>
<feature type="compositionally biased region" description="Polar residues" evidence="6">
    <location>
        <begin position="607"/>
        <end position="617"/>
    </location>
</feature>
<feature type="region of interest" description="Disordered" evidence="6">
    <location>
        <begin position="832"/>
        <end position="877"/>
    </location>
</feature>
<evidence type="ECO:0000259" key="7">
    <source>
        <dbReference type="Pfam" id="PF04130"/>
    </source>
</evidence>
<dbReference type="PANTHER" id="PTHR19302">
    <property type="entry name" value="GAMMA TUBULIN COMPLEX PROTEIN"/>
    <property type="match status" value="1"/>
</dbReference>
<organism evidence="9 10">
    <name type="scientific">Chlamydomonas eustigma</name>
    <dbReference type="NCBI Taxonomy" id="1157962"/>
    <lineage>
        <taxon>Eukaryota</taxon>
        <taxon>Viridiplantae</taxon>
        <taxon>Chlorophyta</taxon>
        <taxon>core chlorophytes</taxon>
        <taxon>Chlorophyceae</taxon>
        <taxon>CS clade</taxon>
        <taxon>Chlamydomonadales</taxon>
        <taxon>Chlamydomonadaceae</taxon>
        <taxon>Chlamydomonas</taxon>
    </lineage>
</organism>
<protein>
    <recommendedName>
        <fullName evidence="11">Gamma-tubulin complex component</fullName>
    </recommendedName>
</protein>
<dbReference type="Gene3D" id="1.20.120.1900">
    <property type="entry name" value="Gamma-tubulin complex, C-terminal domain"/>
    <property type="match status" value="1"/>
</dbReference>
<dbReference type="GO" id="GO:0007020">
    <property type="term" value="P:microtubule nucleation"/>
    <property type="evidence" value="ECO:0007669"/>
    <property type="project" value="InterPro"/>
</dbReference>
<feature type="compositionally biased region" description="Polar residues" evidence="6">
    <location>
        <begin position="856"/>
        <end position="866"/>
    </location>
</feature>
<sequence length="1545" mass="163672">MSVSYIHDAADELEKYICDQLKKPRPAGVLRRMKLNQLSNNINKAGEAEYNQACAFFNEHAASPSAFESSLGKLQARGDTAHKQFLAMLHVLATDPELEALRNLQADSTSGRHGHPVQLPQTSSSSTLSQGPQQGLSSISQHTTQQQKQLVTGQNLVPNQTLINITNTTPVLSSTQPSGLTVTEPSKINPVATASGVHKGGLTADVTSTPSSAAAAAVLARLASQGRTDSSTTSTVAAAASKRPAMRIPAAVPQSPQGLPASVAPAATGPSTASTAGGGGATSGSLLQTGHQIKPVYYGKNPIYGQQDAFDSPMVRNRNYTPSLTDSMSTRNSARSQHRLQDPHPAIPSAGDLFQQQQQHKSPATDNYPSSNTLDNGIHNEPQRNQPQPSRHHAGKGLTFNGRGAAPSSEPVTPIKAMTLGTRSTDSTAENNAAGRLLEGSAYSRIGGDGELRGREVSDLLRRMPSWNMERPYLTGQALIQHASTASISGGPSAAAIDGSSSKADSLSMMPPGLQEVAVINDLLYAFMGHGGTYIKARLIPPATPLVPEMTEELRPGPHAVMSSHPTNQTTHHVAGPTPDFAQHLTPAPAPPGAVAAGATGEVRNAATGSTVSSTPIAGSLGGGETSGRPTLTFVVDADLEPSLLEMVEKVLPLCEYVAVLQRFIETRSSYSYPLVFHAVTASLRGLLGDWLLLVTQLEHQLRQGQLNMQALIFHCQGPAASLKLLASVSAEAASRKLTSAGLLNLLHCKALSLGGDQLGRALMHRLLAAGCVPYFQILERWLLDGVLDDPHQEFMIQENKAISRDDLTSDGQLAFWYSRYTLRSVAGISSVETPSSSTTTPASASSQQQRRGTTKAGNDASSTTPAPSPMMANAGSPLAVNTHQEQQGAGLDVPVFLEAHADMILNTGKYLNVILECGQKPPSRASTSSSSLMLFSNVRLGSSGVPTAAATAALHFDLQGTYIQQISAAHHVASASLLKLLLGERNLLELLKSIKHYFLLDQGDVLVHLIEAAQDELSKPTRDISTTRLQSLLEMAVKTSSAASDPLSDNLSFEMDPRSVVELAKVAARQARAAALAGRAGKQIIGSDGDVVSGGGTTIRLQLPHDVLKMNAANMVSSPSASISSNLKKLLQRQPMAQERDKEDKPAWEFFVLSYRVAWPHSLVVPPSQLANYQLVFKLLLTLKLTERQLSTTWLRMAGRSRALDKAAVSARIGGPDGRRAEALARFGKESVVPVGWDVEEMYRVYSLGQRLLYFVQEFLRYSTFDVLEALWSRMEAGIRKAQDVDQVVGLHRRFLDRARSGLLLSHDAATRLMSSFSRLAQAYCTSVNSVLDAALQQSSGGKAVGGSLGTVTTAGAGSEDIVKMPSHNRMHDGSSDASRTVASATNPGKVSSRGLQGGALRVRLEEAAPSGALGSLPSSSSAAAAAAGLKGEAGGNLDEDSSSSMAGMSALFDGHVEELISELKRMYEIMMKQGGAEGVTDGMLLEDLAESREELERMQSLIERLGAARSSSVSITGNIHNTSSQAVALAQQALLASKARTVT</sequence>
<evidence type="ECO:0000256" key="1">
    <source>
        <dbReference type="ARBA" id="ARBA00004245"/>
    </source>
</evidence>
<evidence type="ECO:0000256" key="6">
    <source>
        <dbReference type="SAM" id="MobiDB-lite"/>
    </source>
</evidence>
<accession>A0A250WPJ2</accession>
<feature type="compositionally biased region" description="Low complexity" evidence="6">
    <location>
        <begin position="118"/>
        <end position="141"/>
    </location>
</feature>
<feature type="compositionally biased region" description="Low complexity" evidence="6">
    <location>
        <begin position="834"/>
        <end position="852"/>
    </location>
</feature>
<feature type="domain" description="Gamma tubulin complex component C-terminal" evidence="7">
    <location>
        <begin position="988"/>
        <end position="1468"/>
    </location>
</feature>
<feature type="compositionally biased region" description="Polar residues" evidence="6">
    <location>
        <begin position="354"/>
        <end position="375"/>
    </location>
</feature>
<dbReference type="Proteomes" id="UP000232323">
    <property type="component" value="Unassembled WGS sequence"/>
</dbReference>
<evidence type="ECO:0000313" key="9">
    <source>
        <dbReference type="EMBL" id="GAX72609.1"/>
    </source>
</evidence>
<feature type="region of interest" description="Disordered" evidence="6">
    <location>
        <begin position="1365"/>
        <end position="1398"/>
    </location>
</feature>
<dbReference type="GO" id="GO:0051321">
    <property type="term" value="P:meiotic cell cycle"/>
    <property type="evidence" value="ECO:0007669"/>
    <property type="project" value="TreeGrafter"/>
</dbReference>
<keyword evidence="5" id="KW-0206">Cytoskeleton</keyword>
<evidence type="ECO:0000256" key="2">
    <source>
        <dbReference type="ARBA" id="ARBA00010337"/>
    </source>
</evidence>
<dbReference type="GO" id="GO:0000930">
    <property type="term" value="C:gamma-tubulin complex"/>
    <property type="evidence" value="ECO:0007669"/>
    <property type="project" value="TreeGrafter"/>
</dbReference>
<comment type="caution">
    <text evidence="9">The sequence shown here is derived from an EMBL/GenBank/DDBJ whole genome shotgun (WGS) entry which is preliminary data.</text>
</comment>
<evidence type="ECO:0000256" key="4">
    <source>
        <dbReference type="ARBA" id="ARBA00022701"/>
    </source>
</evidence>
<dbReference type="GO" id="GO:0051225">
    <property type="term" value="P:spindle assembly"/>
    <property type="evidence" value="ECO:0007669"/>
    <property type="project" value="TreeGrafter"/>
</dbReference>
<proteinExistence type="inferred from homology"/>
<keyword evidence="3" id="KW-0963">Cytoplasm</keyword>
<dbReference type="STRING" id="1157962.A0A250WPJ2"/>
<dbReference type="GO" id="GO:0051011">
    <property type="term" value="F:microtubule minus-end binding"/>
    <property type="evidence" value="ECO:0007669"/>
    <property type="project" value="TreeGrafter"/>
</dbReference>
<gene>
    <name evidence="9" type="ORF">CEUSTIGMA_g65.t1</name>
</gene>
<feature type="region of interest" description="Disordered" evidence="6">
    <location>
        <begin position="606"/>
        <end position="625"/>
    </location>
</feature>
<feature type="compositionally biased region" description="Polar residues" evidence="6">
    <location>
        <begin position="1377"/>
        <end position="1391"/>
    </location>
</feature>
<feature type="region of interest" description="Disordered" evidence="6">
    <location>
        <begin position="108"/>
        <end position="151"/>
    </location>
</feature>
<feature type="compositionally biased region" description="Low complexity" evidence="6">
    <location>
        <begin position="264"/>
        <end position="275"/>
    </location>
</feature>
<dbReference type="InterPro" id="IPR041470">
    <property type="entry name" value="GCP_N"/>
</dbReference>
<comment type="similarity">
    <text evidence="2">Belongs to the TUBGCP family.</text>
</comment>
<dbReference type="OrthoDB" id="2192946at2759"/>
<reference evidence="9 10" key="1">
    <citation type="submission" date="2017-08" db="EMBL/GenBank/DDBJ databases">
        <title>Acidophilic green algal genome provides insights into adaptation to an acidic environment.</title>
        <authorList>
            <person name="Hirooka S."/>
            <person name="Hirose Y."/>
            <person name="Kanesaki Y."/>
            <person name="Higuchi S."/>
            <person name="Fujiwara T."/>
            <person name="Onuma R."/>
            <person name="Era A."/>
            <person name="Ohbayashi R."/>
            <person name="Uzuka A."/>
            <person name="Nozaki H."/>
            <person name="Yoshikawa H."/>
            <person name="Miyagishima S.Y."/>
        </authorList>
    </citation>
    <scope>NUCLEOTIDE SEQUENCE [LARGE SCALE GENOMIC DNA]</scope>
    <source>
        <strain evidence="9 10">NIES-2499</strain>
    </source>
</reference>
<dbReference type="GO" id="GO:0000922">
    <property type="term" value="C:spindle pole"/>
    <property type="evidence" value="ECO:0007669"/>
    <property type="project" value="InterPro"/>
</dbReference>
<dbReference type="EMBL" id="BEGY01000001">
    <property type="protein sequence ID" value="GAX72609.1"/>
    <property type="molecule type" value="Genomic_DNA"/>
</dbReference>
<comment type="subcellular location">
    <subcellularLocation>
        <location evidence="1">Cytoplasm</location>
        <location evidence="1">Cytoskeleton</location>
    </subcellularLocation>
</comment>
<feature type="compositionally biased region" description="Low complexity" evidence="6">
    <location>
        <begin position="223"/>
        <end position="241"/>
    </location>
</feature>
<feature type="region of interest" description="Disordered" evidence="6">
    <location>
        <begin position="223"/>
        <end position="287"/>
    </location>
</feature>
<feature type="domain" description="Gamma tubulin complex component protein N-terminal" evidence="8">
    <location>
        <begin position="638"/>
        <end position="825"/>
    </location>
</feature>
<feature type="compositionally biased region" description="Polar residues" evidence="6">
    <location>
        <begin position="318"/>
        <end position="335"/>
    </location>
</feature>
<dbReference type="GO" id="GO:0031122">
    <property type="term" value="P:cytoplasmic microtubule organization"/>
    <property type="evidence" value="ECO:0007669"/>
    <property type="project" value="TreeGrafter"/>
</dbReference>
<keyword evidence="10" id="KW-1185">Reference proteome</keyword>
<dbReference type="InterPro" id="IPR042241">
    <property type="entry name" value="GCP_C_sf"/>
</dbReference>
<name>A0A250WPJ2_9CHLO</name>